<keyword evidence="6" id="KW-0812">Transmembrane</keyword>
<evidence type="ECO:0000256" key="5">
    <source>
        <dbReference type="ARBA" id="ARBA00022597"/>
    </source>
</evidence>
<dbReference type="Pfam" id="PF18412">
    <property type="entry name" value="Wza_C"/>
    <property type="match status" value="1"/>
</dbReference>
<dbReference type="PROSITE" id="PS51257">
    <property type="entry name" value="PROKAR_LIPOPROTEIN"/>
    <property type="match status" value="1"/>
</dbReference>
<evidence type="ECO:0000256" key="2">
    <source>
        <dbReference type="ARBA" id="ARBA00009450"/>
    </source>
</evidence>
<keyword evidence="14" id="KW-0449">Lipoprotein</keyword>
<dbReference type="Pfam" id="PF22461">
    <property type="entry name" value="SLBB_2"/>
    <property type="match status" value="2"/>
</dbReference>
<sequence>MKNLLAFSFVVGSLALQGCVFSPGQHMTDSDIQREAQKEGMNITLVPITPQVLQRQEAAFAARPGVPAELLNYRPPQEDYVIGGGDVLLVTVWDHPELTSPGSTQQMEANGRVVGADGNIFFPYAGVVRAEGQTPAQLRSSLARRLANKGIVDPQVDVTVLRYASQFVVLSGAFQNGGQVELNNTPTTLVQAVSKAGVITGEADLSGLTLKRDGREYVLDVDALNRSGSTLSGIYLKKGDQIHLPYNDRKKVYVVGEVERPQVVTYRTTGLSLLEVLGNAGGLAPETSDGDSVYVIRGNPEPVAGTAPGTFQAQVFHLEAKRPTAYALAKEFAMQPQDVVFIGPANITRWNRFISQLLPSANFIGTSAAVGGN</sequence>
<feature type="domain" description="Polysaccharide export protein N-terminal" evidence="15">
    <location>
        <begin position="75"/>
        <end position="160"/>
    </location>
</feature>
<keyword evidence="11" id="KW-0472">Membrane</keyword>
<dbReference type="InterPro" id="IPR049712">
    <property type="entry name" value="Poly_export"/>
</dbReference>
<dbReference type="GO" id="GO:0015159">
    <property type="term" value="F:polysaccharide transmembrane transporter activity"/>
    <property type="evidence" value="ECO:0007669"/>
    <property type="project" value="InterPro"/>
</dbReference>
<evidence type="ECO:0000256" key="8">
    <source>
        <dbReference type="ARBA" id="ARBA00023047"/>
    </source>
</evidence>
<reference evidence="18 19" key="1">
    <citation type="submission" date="2017-06" db="EMBL/GenBank/DDBJ databases">
        <title>Draft genome of Pseudomonas nitroreducens DF05.</title>
        <authorList>
            <person name="Iyer R."/>
        </authorList>
    </citation>
    <scope>NUCLEOTIDE SEQUENCE [LARGE SCALE GENOMIC DNA]</scope>
    <source>
        <strain evidence="18 19">DF05</strain>
    </source>
</reference>
<dbReference type="Gene3D" id="3.10.560.10">
    <property type="entry name" value="Outer membrane lipoprotein wza domain like"/>
    <property type="match status" value="2"/>
</dbReference>
<evidence type="ECO:0000256" key="14">
    <source>
        <dbReference type="ARBA" id="ARBA00023288"/>
    </source>
</evidence>
<evidence type="ECO:0000256" key="13">
    <source>
        <dbReference type="ARBA" id="ARBA00023237"/>
    </source>
</evidence>
<evidence type="ECO:0000256" key="10">
    <source>
        <dbReference type="ARBA" id="ARBA00023114"/>
    </source>
</evidence>
<keyword evidence="3" id="KW-0813">Transport</keyword>
<dbReference type="PANTHER" id="PTHR33619">
    <property type="entry name" value="POLYSACCHARIDE EXPORT PROTEIN GFCE-RELATED"/>
    <property type="match status" value="1"/>
</dbReference>
<dbReference type="InterPro" id="IPR003715">
    <property type="entry name" value="Poly_export_N"/>
</dbReference>
<keyword evidence="12" id="KW-0564">Palmitate</keyword>
<comment type="subcellular location">
    <subcellularLocation>
        <location evidence="1">Cell outer membrane</location>
        <topology evidence="1">Multi-pass membrane protein</topology>
    </subcellularLocation>
</comment>
<dbReference type="Proteomes" id="UP000198145">
    <property type="component" value="Unassembled WGS sequence"/>
</dbReference>
<evidence type="ECO:0000256" key="3">
    <source>
        <dbReference type="ARBA" id="ARBA00022448"/>
    </source>
</evidence>
<keyword evidence="13" id="KW-0998">Cell outer membrane</keyword>
<proteinExistence type="inferred from homology"/>
<dbReference type="PANTHER" id="PTHR33619:SF3">
    <property type="entry name" value="POLYSACCHARIDE EXPORT PROTEIN GFCE-RELATED"/>
    <property type="match status" value="1"/>
</dbReference>
<evidence type="ECO:0000256" key="9">
    <source>
        <dbReference type="ARBA" id="ARBA00023065"/>
    </source>
</evidence>
<comment type="similarity">
    <text evidence="2">Belongs to the BexD/CtrA/VexA family.</text>
</comment>
<keyword evidence="4" id="KW-1134">Transmembrane beta strand</keyword>
<keyword evidence="10" id="KW-0626">Porin</keyword>
<evidence type="ECO:0000256" key="4">
    <source>
        <dbReference type="ARBA" id="ARBA00022452"/>
    </source>
</evidence>
<evidence type="ECO:0000259" key="16">
    <source>
        <dbReference type="Pfam" id="PF18412"/>
    </source>
</evidence>
<evidence type="ECO:0000256" key="1">
    <source>
        <dbReference type="ARBA" id="ARBA00004571"/>
    </source>
</evidence>
<feature type="domain" description="Outer-membrane lipoprotein Wza C-terminal" evidence="16">
    <location>
        <begin position="347"/>
        <end position="364"/>
    </location>
</feature>
<evidence type="ECO:0000256" key="11">
    <source>
        <dbReference type="ARBA" id="ARBA00023136"/>
    </source>
</evidence>
<dbReference type="InterPro" id="IPR054765">
    <property type="entry name" value="SLBB_dom"/>
</dbReference>
<name>A0A246F747_PSENT</name>
<keyword evidence="8" id="KW-0625">Polysaccharide transport</keyword>
<evidence type="ECO:0000256" key="7">
    <source>
        <dbReference type="ARBA" id="ARBA00022729"/>
    </source>
</evidence>
<feature type="domain" description="SLBB" evidence="17">
    <location>
        <begin position="168"/>
        <end position="243"/>
    </location>
</feature>
<dbReference type="GO" id="GO:0009279">
    <property type="term" value="C:cell outer membrane"/>
    <property type="evidence" value="ECO:0007669"/>
    <property type="project" value="UniProtKB-SubCell"/>
</dbReference>
<dbReference type="AlphaFoldDB" id="A0A246F747"/>
<keyword evidence="5" id="KW-0762">Sugar transport</keyword>
<keyword evidence="9" id="KW-0406">Ion transport</keyword>
<dbReference type="Pfam" id="PF02563">
    <property type="entry name" value="Poly_export"/>
    <property type="match status" value="1"/>
</dbReference>
<dbReference type="EMBL" id="NJBA01000007">
    <property type="protein sequence ID" value="OWP49024.1"/>
    <property type="molecule type" value="Genomic_DNA"/>
</dbReference>
<dbReference type="GO" id="GO:0046930">
    <property type="term" value="C:pore complex"/>
    <property type="evidence" value="ECO:0007669"/>
    <property type="project" value="UniProtKB-KW"/>
</dbReference>
<evidence type="ECO:0000256" key="6">
    <source>
        <dbReference type="ARBA" id="ARBA00022692"/>
    </source>
</evidence>
<evidence type="ECO:0000256" key="12">
    <source>
        <dbReference type="ARBA" id="ARBA00023139"/>
    </source>
</evidence>
<keyword evidence="7" id="KW-0732">Signal</keyword>
<accession>A0A246F747</accession>
<evidence type="ECO:0000259" key="17">
    <source>
        <dbReference type="Pfam" id="PF22461"/>
    </source>
</evidence>
<gene>
    <name evidence="18" type="ORF">CEG18_19990</name>
</gene>
<evidence type="ECO:0000313" key="18">
    <source>
        <dbReference type="EMBL" id="OWP49024.1"/>
    </source>
</evidence>
<protein>
    <submittedName>
        <fullName evidence="18">Capsular biosynthesis protein</fullName>
    </submittedName>
</protein>
<evidence type="ECO:0000313" key="19">
    <source>
        <dbReference type="Proteomes" id="UP000198145"/>
    </source>
</evidence>
<dbReference type="eggNOG" id="COG1596">
    <property type="taxonomic scope" value="Bacteria"/>
</dbReference>
<comment type="caution">
    <text evidence="18">The sequence shown here is derived from an EMBL/GenBank/DDBJ whole genome shotgun (WGS) entry which is preliminary data.</text>
</comment>
<dbReference type="STRING" id="46680.GCA_000807755_06904"/>
<dbReference type="InterPro" id="IPR040716">
    <property type="entry name" value="Wza_C"/>
</dbReference>
<dbReference type="RefSeq" id="WP_088420014.1">
    <property type="nucleotide sequence ID" value="NZ_NJBA01000007.1"/>
</dbReference>
<organism evidence="18 19">
    <name type="scientific">Pseudomonas nitroreducens</name>
    <dbReference type="NCBI Taxonomy" id="46680"/>
    <lineage>
        <taxon>Bacteria</taxon>
        <taxon>Pseudomonadati</taxon>
        <taxon>Pseudomonadota</taxon>
        <taxon>Gammaproteobacteria</taxon>
        <taxon>Pseudomonadales</taxon>
        <taxon>Pseudomonadaceae</taxon>
        <taxon>Pseudomonas</taxon>
    </lineage>
</organism>
<dbReference type="GO" id="GO:0015288">
    <property type="term" value="F:porin activity"/>
    <property type="evidence" value="ECO:0007669"/>
    <property type="project" value="UniProtKB-KW"/>
</dbReference>
<dbReference type="GO" id="GO:0006811">
    <property type="term" value="P:monoatomic ion transport"/>
    <property type="evidence" value="ECO:0007669"/>
    <property type="project" value="UniProtKB-KW"/>
</dbReference>
<feature type="domain" description="SLBB" evidence="17">
    <location>
        <begin position="250"/>
        <end position="342"/>
    </location>
</feature>
<dbReference type="Gene3D" id="3.30.1950.10">
    <property type="entry name" value="wza like domain"/>
    <property type="match status" value="1"/>
</dbReference>
<evidence type="ECO:0000259" key="15">
    <source>
        <dbReference type="Pfam" id="PF02563"/>
    </source>
</evidence>